<dbReference type="Gene3D" id="3.30.70.100">
    <property type="match status" value="1"/>
</dbReference>
<evidence type="ECO:0000256" key="8">
    <source>
        <dbReference type="SAM" id="Phobius"/>
    </source>
</evidence>
<feature type="transmembrane region" description="Helical" evidence="8">
    <location>
        <begin position="411"/>
        <end position="432"/>
    </location>
</feature>
<feature type="signal peptide" evidence="9">
    <location>
        <begin position="1"/>
        <end position="37"/>
    </location>
</feature>
<dbReference type="InterPro" id="IPR010920">
    <property type="entry name" value="LSM_dom_sf"/>
</dbReference>
<feature type="transmembrane region" description="Helical" evidence="8">
    <location>
        <begin position="566"/>
        <end position="589"/>
    </location>
</feature>
<feature type="transmembrane region" description="Helical" evidence="8">
    <location>
        <begin position="216"/>
        <end position="235"/>
    </location>
</feature>
<dbReference type="InterPro" id="IPR022249">
    <property type="entry name" value="DUF3772"/>
</dbReference>
<gene>
    <name evidence="13" type="ORF">BD293_1476</name>
</gene>
<dbReference type="Gene3D" id="2.30.30.60">
    <property type="match status" value="1"/>
</dbReference>
<dbReference type="GO" id="GO:0005886">
    <property type="term" value="C:plasma membrane"/>
    <property type="evidence" value="ECO:0007669"/>
    <property type="project" value="UniProtKB-SubCell"/>
</dbReference>
<dbReference type="Pfam" id="PF21082">
    <property type="entry name" value="MS_channel_3rd"/>
    <property type="match status" value="1"/>
</dbReference>
<comment type="similarity">
    <text evidence="2">Belongs to the MscS (TC 1.A.23) family.</text>
</comment>
<dbReference type="InterPro" id="IPR006685">
    <property type="entry name" value="MscS_channel_2nd"/>
</dbReference>
<dbReference type="RefSeq" id="WP_170207082.1">
    <property type="nucleotide sequence ID" value="NZ_VFPT01000001.1"/>
</dbReference>
<reference evidence="13 14" key="1">
    <citation type="submission" date="2019-06" db="EMBL/GenBank/DDBJ databases">
        <title>Genomic Encyclopedia of Archaeal and Bacterial Type Strains, Phase II (KMG-II): from individual species to whole genera.</title>
        <authorList>
            <person name="Goeker M."/>
        </authorList>
    </citation>
    <scope>NUCLEOTIDE SEQUENCE [LARGE SCALE GENOMIC DNA]</scope>
    <source>
        <strain evidence="13 14">DSM 18423</strain>
    </source>
</reference>
<dbReference type="PANTHER" id="PTHR30347">
    <property type="entry name" value="POTASSIUM CHANNEL RELATED"/>
    <property type="match status" value="1"/>
</dbReference>
<dbReference type="InterPro" id="IPR052702">
    <property type="entry name" value="MscS-like_channel"/>
</dbReference>
<dbReference type="AlphaFoldDB" id="A0A543KCQ0"/>
<feature type="transmembrane region" description="Helical" evidence="8">
    <location>
        <begin position="595"/>
        <end position="624"/>
    </location>
</feature>
<evidence type="ECO:0000256" key="4">
    <source>
        <dbReference type="ARBA" id="ARBA00022692"/>
    </source>
</evidence>
<dbReference type="SUPFAM" id="SSF82689">
    <property type="entry name" value="Mechanosensitive channel protein MscS (YggB), C-terminal domain"/>
    <property type="match status" value="1"/>
</dbReference>
<evidence type="ECO:0000313" key="14">
    <source>
        <dbReference type="Proteomes" id="UP000320582"/>
    </source>
</evidence>
<dbReference type="Pfam" id="PF12607">
    <property type="entry name" value="DUF3772"/>
    <property type="match status" value="1"/>
</dbReference>
<comment type="caution">
    <text evidence="13">The sequence shown here is derived from an EMBL/GenBank/DDBJ whole genome shotgun (WGS) entry which is preliminary data.</text>
</comment>
<feature type="compositionally biased region" description="Basic and acidic residues" evidence="7">
    <location>
        <begin position="793"/>
        <end position="811"/>
    </location>
</feature>
<evidence type="ECO:0000259" key="12">
    <source>
        <dbReference type="Pfam" id="PF21082"/>
    </source>
</evidence>
<evidence type="ECO:0000256" key="2">
    <source>
        <dbReference type="ARBA" id="ARBA00008017"/>
    </source>
</evidence>
<comment type="subcellular location">
    <subcellularLocation>
        <location evidence="1">Cell membrane</location>
        <topology evidence="1">Multi-pass membrane protein</topology>
    </subcellularLocation>
</comment>
<dbReference type="Pfam" id="PF00924">
    <property type="entry name" value="MS_channel_2nd"/>
    <property type="match status" value="1"/>
</dbReference>
<sequence>MFSRHNSLTLPTVARTLLLVLAMAFCAVGVHPTAAVAQSTQQNSAPNYDEWRSFAERAERLIDLQFTSDEVLTDIRAELVGFRSRFLSAQDANAGRIATVREQISALGPPPEDGATEAEEVAARRAELNEQLTQLQAPGIAAQEAFRRADGLIRQIDLITRERQAEALLTLWPSPLNPVNWVAAADSIWGTAFTLGTQVSGALEDPGHLREFRSNLPIVGVMILIAAFVLLRGRGWIERLVGRLLDEGADRKSKRLLAQIMSLTQILVPVAAVAALSTALVLTSLTGEIGADLATALVQAGIGYFTARWAGRQLFPVHESKRAPLQLPAPRRREGRLMANLAGLFIGLNVILGTLFDPTRQSDAANAVIAFPLMVLAGVVLFRLGALLSMHWRLLTADIAEMRFFDRIIGVLGKLAMAIGIGAPVIAAVGYVQAAQALLYPSIVSLGLITVLVFVTQVVDDLYDSLTGRSPDDPDALLPALIGFGVVLVSLPVFAMIWGVRGTQLLEVWQLLREGFRLGDTRISPTNILSFLIVFSIGFLATRMVQGALGSTVLPKTKIDKGGQKAIISGTGYFGIMMAALIAISTAGIDLSGLALVAGALSVGIGFGLQNIVSNFISGLILLIERPVAEGDWIEVGSTMGTVRSISVRSTIIETFDRTDVIVPNSDLISGTVTNWTRHNSLGRIIIPVGVAYGSDTRKVARILKEIGDAEPLALIDPEPQVHFVDFGGDSLDFELRLVLSDVGFGLSVRTELRHQIAERFKEEGIEIPFAQRDIWLRNPEALRGEAPSPEPSEPRDPRDAHARTKMRYDEISDGDSGDGDGDGGR</sequence>
<feature type="transmembrane region" description="Helical" evidence="8">
    <location>
        <begin position="337"/>
        <end position="356"/>
    </location>
</feature>
<dbReference type="PANTHER" id="PTHR30347:SF1">
    <property type="entry name" value="MECHANOSENSITIVE CHANNEL MSCK"/>
    <property type="match status" value="1"/>
</dbReference>
<dbReference type="PROSITE" id="PS01246">
    <property type="entry name" value="UPF0003"/>
    <property type="match status" value="1"/>
</dbReference>
<feature type="transmembrane region" description="Helical" evidence="8">
    <location>
        <begin position="528"/>
        <end position="545"/>
    </location>
</feature>
<keyword evidence="6 8" id="KW-0472">Membrane</keyword>
<dbReference type="InterPro" id="IPR023408">
    <property type="entry name" value="MscS_beta-dom_sf"/>
</dbReference>
<dbReference type="InterPro" id="IPR049278">
    <property type="entry name" value="MS_channel_C"/>
</dbReference>
<evidence type="ECO:0000256" key="3">
    <source>
        <dbReference type="ARBA" id="ARBA00022475"/>
    </source>
</evidence>
<feature type="transmembrane region" description="Helical" evidence="8">
    <location>
        <begin position="368"/>
        <end position="390"/>
    </location>
</feature>
<keyword evidence="4 8" id="KW-0812">Transmembrane</keyword>
<evidence type="ECO:0000256" key="6">
    <source>
        <dbReference type="ARBA" id="ARBA00023136"/>
    </source>
</evidence>
<dbReference type="GO" id="GO:0008381">
    <property type="term" value="F:mechanosensitive monoatomic ion channel activity"/>
    <property type="evidence" value="ECO:0007669"/>
    <property type="project" value="UniProtKB-ARBA"/>
</dbReference>
<organism evidence="13 14">
    <name type="scientific">Roseinatronobacter monicus</name>
    <dbReference type="NCBI Taxonomy" id="393481"/>
    <lineage>
        <taxon>Bacteria</taxon>
        <taxon>Pseudomonadati</taxon>
        <taxon>Pseudomonadota</taxon>
        <taxon>Alphaproteobacteria</taxon>
        <taxon>Rhodobacterales</taxon>
        <taxon>Paracoccaceae</taxon>
        <taxon>Roseinatronobacter</taxon>
    </lineage>
</organism>
<dbReference type="InterPro" id="IPR011066">
    <property type="entry name" value="MscS_channel_C_sf"/>
</dbReference>
<feature type="domain" description="DUF3772" evidence="11">
    <location>
        <begin position="141"/>
        <end position="186"/>
    </location>
</feature>
<feature type="domain" description="Mechanosensitive ion channel MscS" evidence="10">
    <location>
        <begin position="611"/>
        <end position="678"/>
    </location>
</feature>
<feature type="domain" description="Mechanosensitive ion channel MscS C-terminal" evidence="12">
    <location>
        <begin position="687"/>
        <end position="768"/>
    </location>
</feature>
<dbReference type="Gene3D" id="1.10.287.1260">
    <property type="match status" value="1"/>
</dbReference>
<evidence type="ECO:0000259" key="10">
    <source>
        <dbReference type="Pfam" id="PF00924"/>
    </source>
</evidence>
<dbReference type="Proteomes" id="UP000320582">
    <property type="component" value="Unassembled WGS sequence"/>
</dbReference>
<keyword evidence="14" id="KW-1185">Reference proteome</keyword>
<dbReference type="InterPro" id="IPR011014">
    <property type="entry name" value="MscS_channel_TM-2"/>
</dbReference>
<evidence type="ECO:0000256" key="1">
    <source>
        <dbReference type="ARBA" id="ARBA00004651"/>
    </source>
</evidence>
<feature type="transmembrane region" description="Helical" evidence="8">
    <location>
        <begin position="476"/>
        <end position="500"/>
    </location>
</feature>
<name>A0A543KCQ0_9RHOB</name>
<keyword evidence="5 8" id="KW-1133">Transmembrane helix</keyword>
<feature type="region of interest" description="Disordered" evidence="7">
    <location>
        <begin position="779"/>
        <end position="826"/>
    </location>
</feature>
<keyword evidence="9" id="KW-0732">Signal</keyword>
<dbReference type="SUPFAM" id="SSF82861">
    <property type="entry name" value="Mechanosensitive channel protein MscS (YggB), transmembrane region"/>
    <property type="match status" value="1"/>
</dbReference>
<feature type="compositionally biased region" description="Acidic residues" evidence="7">
    <location>
        <begin position="812"/>
        <end position="826"/>
    </location>
</feature>
<evidence type="ECO:0000259" key="11">
    <source>
        <dbReference type="Pfam" id="PF12607"/>
    </source>
</evidence>
<dbReference type="EMBL" id="VFPT01000001">
    <property type="protein sequence ID" value="TQM92855.1"/>
    <property type="molecule type" value="Genomic_DNA"/>
</dbReference>
<evidence type="ECO:0000256" key="7">
    <source>
        <dbReference type="SAM" id="MobiDB-lite"/>
    </source>
</evidence>
<accession>A0A543KCQ0</accession>
<feature type="transmembrane region" description="Helical" evidence="8">
    <location>
        <begin position="256"/>
        <end position="283"/>
    </location>
</feature>
<evidence type="ECO:0000256" key="5">
    <source>
        <dbReference type="ARBA" id="ARBA00022989"/>
    </source>
</evidence>
<dbReference type="SUPFAM" id="SSF50182">
    <property type="entry name" value="Sm-like ribonucleoproteins"/>
    <property type="match status" value="1"/>
</dbReference>
<feature type="transmembrane region" description="Helical" evidence="8">
    <location>
        <begin position="438"/>
        <end position="455"/>
    </location>
</feature>
<keyword evidence="3" id="KW-1003">Cell membrane</keyword>
<protein>
    <submittedName>
        <fullName evidence="13">Small-conductance mechanosensitive channel</fullName>
    </submittedName>
</protein>
<proteinExistence type="inferred from homology"/>
<feature type="chain" id="PRO_5022162337" evidence="9">
    <location>
        <begin position="38"/>
        <end position="826"/>
    </location>
</feature>
<evidence type="ECO:0000256" key="9">
    <source>
        <dbReference type="SAM" id="SignalP"/>
    </source>
</evidence>
<dbReference type="InterPro" id="IPR006686">
    <property type="entry name" value="MscS_channel_CS"/>
</dbReference>
<evidence type="ECO:0000313" key="13">
    <source>
        <dbReference type="EMBL" id="TQM92855.1"/>
    </source>
</evidence>